<feature type="compositionally biased region" description="Polar residues" evidence="1">
    <location>
        <begin position="16"/>
        <end position="31"/>
    </location>
</feature>
<proteinExistence type="predicted"/>
<reference evidence="2" key="1">
    <citation type="journal article" date="2022" name="Animals (Basel)">
        <title>First Isolation of a Herpesvirus (Family Alloherpesviridae) from Great Lakes Lake Sturgeon (Acipenser fulvescens).</title>
        <authorList>
            <person name="Johnston A.E."/>
            <person name="Shavalier M.A."/>
            <person name="Scribner K.T."/>
            <person name="Soto E."/>
            <person name="Griffin M.J."/>
            <person name="Waldbieser G.C."/>
            <person name="Richardson B.M."/>
            <person name="Winters A.D."/>
            <person name="Yun S."/>
            <person name="Baker E.A."/>
            <person name="Larson D.L."/>
            <person name="Kiupel M."/>
            <person name="Loch T.P."/>
        </authorList>
    </citation>
    <scope>NUCLEOTIDE SEQUENCE</scope>
    <source>
        <strain evidence="2">200413-11TC</strain>
    </source>
</reference>
<organism evidence="2">
    <name type="scientific">Lake sturgeon herpesvirus</name>
    <dbReference type="NCBI Taxonomy" id="2922427"/>
    <lineage>
        <taxon>Viruses</taxon>
        <taxon>Duplodnaviria</taxon>
        <taxon>Heunggongvirae</taxon>
        <taxon>Peploviricota</taxon>
        <taxon>Herviviricetes</taxon>
        <taxon>Herpesvirales</taxon>
        <taxon>Alloherpesviridae</taxon>
    </lineage>
</organism>
<accession>A0A9E9GG94</accession>
<name>A0A9E9GG94_9VIRU</name>
<dbReference type="EMBL" id="OP729412">
    <property type="protein sequence ID" value="WAS29284.1"/>
    <property type="molecule type" value="Genomic_DNA"/>
</dbReference>
<sequence>MSYGFNFRSNGDKGRPNNTISPSHSTSTYNNGLTNTTSFLGSRINADLNRLYPVLTGDNVDLVKWVLDQLGRDNSTLQSEMTGHNNISYAQLVKNVIVPLTKLKTGVLMTARQSNNVDACRLLSIPLAPLNGPIDNVTIRLQLEHRNNQFAVQSSTRSFVGAPSIKNTTLDCDLELYTLDFVIDAGEVHYQIDQARVIQALADKITQMDQSWKLTIALKHYEYVAKQPTLAELTLANPRKQLTLNAMQGKHAVMQMLQFENIMQGCVNRNASNINHVCQALLASVPGENKNLVLVIPRHVTSEGLLGDDPYQVTTPLNTTVYGYTSHTSEGVTVVSNTQAAELVSKTTEVTVQQANPVRCDAPDGTNSLLAVTRPFQENAVSLLGVSISGSVIPVIEVDATEVGEYTGGLDRPFRRHIVKRSFFTVGACPVVYKSLAHPTFLSNNMPEYPITAVGLRNPGSSYVMDYEGASVQEVSLAFLHRFANQPNMFEFENCNNRVYQNFNTDSVFTLLQDNLEAVNLFNLSNHSAKCKRAYSNLEFSPRCMPYRLFDDNNALLDTVTYMPRVCMYNSNPMNDIQNEIVGVGSSLATRYPVPPQVGAYFDFLSQCASDVSYLSSAQLYDLKKTFLDLTPQDNTLNAYDFAELMSDICRKNCRHLLFSDPVCQIAMTDMMARFLETPPLVVNPPTDGTFVAGGNREILRQTLHTLQIGQNWLLSMFYTMFPNDNEGNEKNSVFHDLTALDLPWSSMGKDLYFNPTVNQFCMLYNACVSPLIGNTIVQLHDPTANPAINGHPPLDLNQFKRTNWQVGEHSPLSFFVNINGKPLPTTLITVDSNLTRVSMSPPLNNHLVTPLWCQRLKYVKHYTTNNIALGVLLNLHYSMSINYKTVVNFMDQNWYSGWSYLCVRTHHMTGIGCAAMPVQEALFVTGNRWSWNVEDTPVQLHHKQCMEMAVMPARIGSYGAYAPDVFCVDHRGYGLQFVSAENFSESHTTTEYSIVARQNMVDQAIVVLDSFNGYIPESYTGCGGNNMIPTNGRYFNGSDNADLTGDIYFLSDPANGLFSECPTLIRGVNDQTNRLTMLANLFSSASADNTHKLFLESISHNDVVDSIPTGFLVSDVQGLLQRTVDKENTNPFTSQLMMMFADNYIVGKTGEQILRNTDKISVLDLKLCPKILSEGYCPTTVFDHDIQYGLQQRLTKLHGLQMTMTTKGSFASSTMDNTTVARY</sequence>
<reference evidence="2" key="2">
    <citation type="submission" date="2022-10" db="EMBL/GenBank/DDBJ databases">
        <authorList>
            <person name="Johnston A.E."/>
            <person name="Shavalier M.A."/>
            <person name="Scribner K.T."/>
            <person name="Soto E."/>
            <person name="Griffin M.J."/>
            <person name="Waldbieser G.C."/>
            <person name="Richardson B.M."/>
            <person name="Winters A.D."/>
            <person name="Yun S."/>
            <person name="Baker E.A."/>
            <person name="Larson D.L."/>
            <person name="Kiupel M."/>
            <person name="Loch T.P."/>
        </authorList>
    </citation>
    <scope>NUCLEOTIDE SEQUENCE</scope>
    <source>
        <strain evidence="2">200413-11TC</strain>
    </source>
</reference>
<evidence type="ECO:0000313" key="2">
    <source>
        <dbReference type="EMBL" id="WAS29284.1"/>
    </source>
</evidence>
<feature type="region of interest" description="Disordered" evidence="1">
    <location>
        <begin position="1"/>
        <end position="31"/>
    </location>
</feature>
<evidence type="ECO:0000256" key="1">
    <source>
        <dbReference type="SAM" id="MobiDB-lite"/>
    </source>
</evidence>
<protein>
    <submittedName>
        <fullName evidence="2">Major capsid protein</fullName>
    </submittedName>
</protein>